<evidence type="ECO:0000313" key="6">
    <source>
        <dbReference type="Proteomes" id="UP001370348"/>
    </source>
</evidence>
<dbReference type="RefSeq" id="WP_394829198.1">
    <property type="nucleotide sequence ID" value="NZ_CP089984.1"/>
</dbReference>
<sequence>MVERTGLRSTSPHDGARLAAIGTYIPPRRLSNLERAAHFDLDAEFLRKRLGVLERSVKEPSEVTSDLCLRAFDDLTKKTRIDLDVVRLVCVVTQNPDRRIPHVAAILHHKLGMPKSCMTFDVSHGCAGYPHAVAIVSSLLDTFGFRDALLFTGDPYSDFVDPEDKTTALIFSDAATVSYISRDRPGYVLIDGDFGTVPGSSTCLDDHDGRLFMDGRLVFSNAAREVPPSVQRVLARNALTTADVGCFFLHPGSKYVVDFLRGTLSLPPEKVPFVIEGYGNTISSSIPLTIEEHLRRASTPPPARVVMSGFGVGFTWGTTLMEYRTQRSKNDE</sequence>
<dbReference type="InterPro" id="IPR013747">
    <property type="entry name" value="ACP_syn_III_C"/>
</dbReference>
<dbReference type="CDD" id="cd00830">
    <property type="entry name" value="KAS_III"/>
    <property type="match status" value="1"/>
</dbReference>
<protein>
    <submittedName>
        <fullName evidence="5">Ketoacyl-ACP synthase III</fullName>
    </submittedName>
</protein>
<dbReference type="SUPFAM" id="SSF53901">
    <property type="entry name" value="Thiolase-like"/>
    <property type="match status" value="1"/>
</dbReference>
<feature type="domain" description="Beta-ketoacyl-[acyl-carrier-protein] synthase III C-terminal" evidence="3">
    <location>
        <begin position="234"/>
        <end position="323"/>
    </location>
</feature>
<dbReference type="InterPro" id="IPR013751">
    <property type="entry name" value="ACP_syn_III_N"/>
</dbReference>
<name>A0ABZ2MAQ4_9BACT</name>
<organism evidence="5 6">
    <name type="scientific">Pendulispora albinea</name>
    <dbReference type="NCBI Taxonomy" id="2741071"/>
    <lineage>
        <taxon>Bacteria</taxon>
        <taxon>Pseudomonadati</taxon>
        <taxon>Myxococcota</taxon>
        <taxon>Myxococcia</taxon>
        <taxon>Myxococcales</taxon>
        <taxon>Sorangiineae</taxon>
        <taxon>Pendulisporaceae</taxon>
        <taxon>Pendulispora</taxon>
    </lineage>
</organism>
<keyword evidence="1" id="KW-0808">Transferase</keyword>
<dbReference type="Pfam" id="PF08545">
    <property type="entry name" value="ACP_syn_III"/>
    <property type="match status" value="1"/>
</dbReference>
<evidence type="ECO:0000256" key="1">
    <source>
        <dbReference type="ARBA" id="ARBA00022679"/>
    </source>
</evidence>
<evidence type="ECO:0000259" key="3">
    <source>
        <dbReference type="Pfam" id="PF08541"/>
    </source>
</evidence>
<dbReference type="PANTHER" id="PTHR34069:SF2">
    <property type="entry name" value="BETA-KETOACYL-[ACYL-CARRIER-PROTEIN] SYNTHASE III"/>
    <property type="match status" value="1"/>
</dbReference>
<gene>
    <name evidence="5" type="ORF">LZC94_20495</name>
</gene>
<evidence type="ECO:0000259" key="4">
    <source>
        <dbReference type="Pfam" id="PF08545"/>
    </source>
</evidence>
<dbReference type="InterPro" id="IPR016039">
    <property type="entry name" value="Thiolase-like"/>
</dbReference>
<feature type="domain" description="Beta-ketoacyl-[acyl-carrier-protein] synthase III N-terminal" evidence="4">
    <location>
        <begin position="120"/>
        <end position="191"/>
    </location>
</feature>
<evidence type="ECO:0000256" key="2">
    <source>
        <dbReference type="ARBA" id="ARBA00023315"/>
    </source>
</evidence>
<evidence type="ECO:0000313" key="5">
    <source>
        <dbReference type="EMBL" id="WXB19593.1"/>
    </source>
</evidence>
<keyword evidence="6" id="KW-1185">Reference proteome</keyword>
<dbReference type="Gene3D" id="3.40.47.10">
    <property type="match status" value="1"/>
</dbReference>
<dbReference type="EMBL" id="CP089984">
    <property type="protein sequence ID" value="WXB19593.1"/>
    <property type="molecule type" value="Genomic_DNA"/>
</dbReference>
<dbReference type="Pfam" id="PF08541">
    <property type="entry name" value="ACP_syn_III_C"/>
    <property type="match status" value="1"/>
</dbReference>
<keyword evidence="2" id="KW-0012">Acyltransferase</keyword>
<accession>A0ABZ2MAQ4</accession>
<dbReference type="Proteomes" id="UP001370348">
    <property type="component" value="Chromosome"/>
</dbReference>
<proteinExistence type="predicted"/>
<reference evidence="5 6" key="1">
    <citation type="submission" date="2021-12" db="EMBL/GenBank/DDBJ databases">
        <title>Discovery of the Pendulisporaceae a myxobacterial family with distinct sporulation behavior and unique specialized metabolism.</title>
        <authorList>
            <person name="Garcia R."/>
            <person name="Popoff A."/>
            <person name="Bader C.D."/>
            <person name="Loehr J."/>
            <person name="Walesch S."/>
            <person name="Walt C."/>
            <person name="Boldt J."/>
            <person name="Bunk B."/>
            <person name="Haeckl F.J.F.P.J."/>
            <person name="Gunesch A.P."/>
            <person name="Birkelbach J."/>
            <person name="Nuebel U."/>
            <person name="Pietschmann T."/>
            <person name="Bach T."/>
            <person name="Mueller R."/>
        </authorList>
    </citation>
    <scope>NUCLEOTIDE SEQUENCE [LARGE SCALE GENOMIC DNA]</scope>
    <source>
        <strain evidence="5 6">MSr11954</strain>
    </source>
</reference>
<dbReference type="PANTHER" id="PTHR34069">
    <property type="entry name" value="3-OXOACYL-[ACYL-CARRIER-PROTEIN] SYNTHASE 3"/>
    <property type="match status" value="1"/>
</dbReference>